<proteinExistence type="predicted"/>
<evidence type="ECO:0000256" key="3">
    <source>
        <dbReference type="SAM" id="Coils"/>
    </source>
</evidence>
<feature type="compositionally biased region" description="Low complexity" evidence="4">
    <location>
        <begin position="243"/>
        <end position="255"/>
    </location>
</feature>
<dbReference type="PROSITE" id="PS51450">
    <property type="entry name" value="LRR"/>
    <property type="match status" value="2"/>
</dbReference>
<protein>
    <recommendedName>
        <fullName evidence="7">L domain-like protein</fullName>
    </recommendedName>
</protein>
<feature type="region of interest" description="Disordered" evidence="4">
    <location>
        <begin position="227"/>
        <end position="255"/>
    </location>
</feature>
<organism evidence="5 6">
    <name type="scientific">Rhizoclosmatium globosum</name>
    <dbReference type="NCBI Taxonomy" id="329046"/>
    <lineage>
        <taxon>Eukaryota</taxon>
        <taxon>Fungi</taxon>
        <taxon>Fungi incertae sedis</taxon>
        <taxon>Chytridiomycota</taxon>
        <taxon>Chytridiomycota incertae sedis</taxon>
        <taxon>Chytridiomycetes</taxon>
        <taxon>Chytridiales</taxon>
        <taxon>Chytriomycetaceae</taxon>
        <taxon>Rhizoclosmatium</taxon>
    </lineage>
</organism>
<dbReference type="OrthoDB" id="7451790at2759"/>
<evidence type="ECO:0008006" key="7">
    <source>
        <dbReference type="Google" id="ProtNLM"/>
    </source>
</evidence>
<dbReference type="InterPro" id="IPR003591">
    <property type="entry name" value="Leu-rich_rpt_typical-subtyp"/>
</dbReference>
<dbReference type="InterPro" id="IPR001611">
    <property type="entry name" value="Leu-rich_rpt"/>
</dbReference>
<dbReference type="STRING" id="329046.A0A1Y2BX95"/>
<feature type="region of interest" description="Disordered" evidence="4">
    <location>
        <begin position="372"/>
        <end position="394"/>
    </location>
</feature>
<dbReference type="SUPFAM" id="SSF52058">
    <property type="entry name" value="L domain-like"/>
    <property type="match status" value="1"/>
</dbReference>
<keyword evidence="6" id="KW-1185">Reference proteome</keyword>
<evidence type="ECO:0000313" key="6">
    <source>
        <dbReference type="Proteomes" id="UP000193642"/>
    </source>
</evidence>
<dbReference type="InterPro" id="IPR032675">
    <property type="entry name" value="LRR_dom_sf"/>
</dbReference>
<evidence type="ECO:0000256" key="2">
    <source>
        <dbReference type="ARBA" id="ARBA00022737"/>
    </source>
</evidence>
<feature type="coiled-coil region" evidence="3">
    <location>
        <begin position="633"/>
        <end position="755"/>
    </location>
</feature>
<dbReference type="Gene3D" id="3.80.10.10">
    <property type="entry name" value="Ribonuclease Inhibitor"/>
    <property type="match status" value="1"/>
</dbReference>
<feature type="compositionally biased region" description="Polar residues" evidence="4">
    <location>
        <begin position="227"/>
        <end position="242"/>
    </location>
</feature>
<comment type="caution">
    <text evidence="5">The sequence shown here is derived from an EMBL/GenBank/DDBJ whole genome shotgun (WGS) entry which is preliminary data.</text>
</comment>
<dbReference type="Proteomes" id="UP000193642">
    <property type="component" value="Unassembled WGS sequence"/>
</dbReference>
<keyword evidence="1" id="KW-0433">Leucine-rich repeat</keyword>
<accession>A0A1Y2BX95</accession>
<keyword evidence="2" id="KW-0677">Repeat</keyword>
<name>A0A1Y2BX95_9FUNG</name>
<dbReference type="PANTHER" id="PTHR15454:SF34">
    <property type="entry name" value="LEUCINE-RICH REPEAT AND COILED-COIL DOMAIN-CONTAINING PROTEIN 1"/>
    <property type="match status" value="1"/>
</dbReference>
<gene>
    <name evidence="5" type="ORF">BCR33DRAFT_853518</name>
</gene>
<dbReference type="GO" id="GO:0005737">
    <property type="term" value="C:cytoplasm"/>
    <property type="evidence" value="ECO:0007669"/>
    <property type="project" value="TreeGrafter"/>
</dbReference>
<keyword evidence="3" id="KW-0175">Coiled coil</keyword>
<feature type="coiled-coil region" evidence="3">
    <location>
        <begin position="453"/>
        <end position="480"/>
    </location>
</feature>
<evidence type="ECO:0000313" key="5">
    <source>
        <dbReference type="EMBL" id="ORY39373.1"/>
    </source>
</evidence>
<dbReference type="SMART" id="SM00365">
    <property type="entry name" value="LRR_SD22"/>
    <property type="match status" value="3"/>
</dbReference>
<evidence type="ECO:0000256" key="1">
    <source>
        <dbReference type="ARBA" id="ARBA00022614"/>
    </source>
</evidence>
<sequence>MLTSKTRVELRGRHLRHTDRIDRNLGSANLSQLTHLDVSGNDLDRLDGLALAAAQNLVELNAAANNISSIAGLKHLPNLMRLILSFNKISTLESLAEISSPRFYYLDLKGNLIADFAQLYYIAGVRSLKDLVLKGDDTASLVNPICKTLNYSQRVREILPFIESLDDPYIKRFPDLENEFSISNENSNATAFQQSTSSHQSRLAQVDGTILDRLDTIQNNISALANTNPSSASFQPYSNQQRSNNSPSHPTNPSETNMMYYFQAVMDKLEKTSRSVEQDERRVEKDRIEQLESKVKLLTDALERARVDKLREMTSDALENVMTFASINISSKCRVLRQTMRRALVLNNQHLCYSNEDSTSIGAKKQLIWANNSNNMPSEPSKETSSLNRLNAKSHSYSNEQKYSAEIVSLNERVVAAEKVANEEKTRTIALELQIKSLQDADVLKSQNHQLIQSELERKLQETQLKLEESISEANKLKLDLGSATGDVDQLRAKVVEFQEIIQACNHDNETLSMRILKDRETSKLKIMYRIAVKKLQKTRAELEESLATAKSQYEMQIQELKTHDIKTTADLTNKHAEEVEKLGRMLQASKTRNEELDEEYRQAVKAEHHKYSELFKAFQELAEESNGISKALRIKNKMLDDQNDTIKTLKQNLENKIRDHAALLQEVSTTESKIEESLAKEKKRVRDLTHELATQEEAFEQLQNAFQECKEERDALHSELMEVSKKLQERNVSIARIEEEVSRVKNIFSAKEQKLRMENDDLIKSRK</sequence>
<dbReference type="EMBL" id="MCGO01000040">
    <property type="protein sequence ID" value="ORY39373.1"/>
    <property type="molecule type" value="Genomic_DNA"/>
</dbReference>
<dbReference type="PANTHER" id="PTHR15454">
    <property type="entry name" value="NISCHARIN RELATED"/>
    <property type="match status" value="1"/>
</dbReference>
<dbReference type="AlphaFoldDB" id="A0A1Y2BX95"/>
<feature type="coiled-coil region" evidence="3">
    <location>
        <begin position="533"/>
        <end position="607"/>
    </location>
</feature>
<feature type="coiled-coil region" evidence="3">
    <location>
        <begin position="266"/>
        <end position="308"/>
    </location>
</feature>
<reference evidence="5 6" key="1">
    <citation type="submission" date="2016-07" db="EMBL/GenBank/DDBJ databases">
        <title>Pervasive Adenine N6-methylation of Active Genes in Fungi.</title>
        <authorList>
            <consortium name="DOE Joint Genome Institute"/>
            <person name="Mondo S.J."/>
            <person name="Dannebaum R.O."/>
            <person name="Kuo R.C."/>
            <person name="Labutti K."/>
            <person name="Haridas S."/>
            <person name="Kuo A."/>
            <person name="Salamov A."/>
            <person name="Ahrendt S.R."/>
            <person name="Lipzen A."/>
            <person name="Sullivan W."/>
            <person name="Andreopoulos W.B."/>
            <person name="Clum A."/>
            <person name="Lindquist E."/>
            <person name="Daum C."/>
            <person name="Ramamoorthy G.K."/>
            <person name="Gryganskyi A."/>
            <person name="Culley D."/>
            <person name="Magnuson J.K."/>
            <person name="James T.Y."/>
            <person name="O'Malley M.A."/>
            <person name="Stajich J.E."/>
            <person name="Spatafora J.W."/>
            <person name="Visel A."/>
            <person name="Grigoriev I.V."/>
        </authorList>
    </citation>
    <scope>NUCLEOTIDE SEQUENCE [LARGE SCALE GENOMIC DNA]</scope>
    <source>
        <strain evidence="5 6">JEL800</strain>
    </source>
</reference>
<evidence type="ECO:0000256" key="4">
    <source>
        <dbReference type="SAM" id="MobiDB-lite"/>
    </source>
</evidence>
<dbReference type="SMART" id="SM00369">
    <property type="entry name" value="LRR_TYP"/>
    <property type="match status" value="2"/>
</dbReference>